<dbReference type="HAMAP" id="MF_00060">
    <property type="entry name" value="SurE"/>
    <property type="match status" value="1"/>
</dbReference>
<comment type="cofactor">
    <cofactor evidence="7">
        <name>a divalent metal cation</name>
        <dbReference type="ChEBI" id="CHEBI:60240"/>
    </cofactor>
    <text evidence="7">Binds 1 divalent metal cation per subunit.</text>
</comment>
<evidence type="ECO:0000256" key="2">
    <source>
        <dbReference type="ARBA" id="ARBA00011062"/>
    </source>
</evidence>
<comment type="similarity">
    <text evidence="2 7">Belongs to the SurE nucleotidase family.</text>
</comment>
<feature type="binding site" evidence="7">
    <location>
        <position position="46"/>
    </location>
    <ligand>
        <name>a divalent metal cation</name>
        <dbReference type="ChEBI" id="CHEBI:60240"/>
    </ligand>
</feature>
<evidence type="ECO:0000256" key="1">
    <source>
        <dbReference type="ARBA" id="ARBA00000815"/>
    </source>
</evidence>
<dbReference type="GO" id="GO:0008254">
    <property type="term" value="F:3'-nucleotidase activity"/>
    <property type="evidence" value="ECO:0007669"/>
    <property type="project" value="TreeGrafter"/>
</dbReference>
<evidence type="ECO:0000256" key="7">
    <source>
        <dbReference type="HAMAP-Rule" id="MF_00060"/>
    </source>
</evidence>
<dbReference type="OrthoDB" id="9780815at2"/>
<evidence type="ECO:0000256" key="5">
    <source>
        <dbReference type="ARBA" id="ARBA00022741"/>
    </source>
</evidence>
<dbReference type="Proteomes" id="UP000190675">
    <property type="component" value="Chromosome I"/>
</dbReference>
<evidence type="ECO:0000256" key="4">
    <source>
        <dbReference type="ARBA" id="ARBA00022723"/>
    </source>
</evidence>
<dbReference type="InterPro" id="IPR002828">
    <property type="entry name" value="SurE-like_Pase/nucleotidase"/>
</dbReference>
<dbReference type="GO" id="GO:0005737">
    <property type="term" value="C:cytoplasm"/>
    <property type="evidence" value="ECO:0007669"/>
    <property type="project" value="UniProtKB-SubCell"/>
</dbReference>
<evidence type="ECO:0000256" key="6">
    <source>
        <dbReference type="ARBA" id="ARBA00022801"/>
    </source>
</evidence>
<sequence>MVQLSKHRVLIINDDGIHATGILLLEKIVRQFTEDVWVVAPDEEKSGASHSISMNVPVRVREIDNRHFAIKGTPTDCALLAIYEIMNMRPTILLSGINRGANLGEDITYSGTAAAAMEGALLGVPSVALSQVFTPLGQVPWETAEKYTPLILERLLAAEWQPNTFVNVNFPNTAPDAVSGIRVVSQGQRPPGSFIPEGRIDGRGVPYYWIKLAYKDGGFEPGSGLEAIRDNAVSVSPIQLDMTANAFRERLARSFT</sequence>
<dbReference type="Pfam" id="PF01975">
    <property type="entry name" value="SurE"/>
    <property type="match status" value="1"/>
</dbReference>
<keyword evidence="3 7" id="KW-0963">Cytoplasm</keyword>
<dbReference type="EC" id="3.1.3.5" evidence="7"/>
<dbReference type="NCBIfam" id="TIGR00087">
    <property type="entry name" value="surE"/>
    <property type="match status" value="1"/>
</dbReference>
<feature type="binding site" evidence="7">
    <location>
        <position position="98"/>
    </location>
    <ligand>
        <name>a divalent metal cation</name>
        <dbReference type="ChEBI" id="CHEBI:60240"/>
    </ligand>
</feature>
<keyword evidence="5 7" id="KW-0547">Nucleotide-binding</keyword>
<evidence type="ECO:0000256" key="3">
    <source>
        <dbReference type="ARBA" id="ARBA00022490"/>
    </source>
</evidence>
<dbReference type="Gene3D" id="3.40.1210.10">
    <property type="entry name" value="Survival protein SurE-like phosphatase/nucleotidase"/>
    <property type="match status" value="1"/>
</dbReference>
<dbReference type="GO" id="GO:0000166">
    <property type="term" value="F:nucleotide binding"/>
    <property type="evidence" value="ECO:0007669"/>
    <property type="project" value="UniProtKB-KW"/>
</dbReference>
<dbReference type="NCBIfam" id="NF001490">
    <property type="entry name" value="PRK00346.1-4"/>
    <property type="match status" value="1"/>
</dbReference>
<dbReference type="EMBL" id="LT670818">
    <property type="protein sequence ID" value="SHH39332.1"/>
    <property type="molecule type" value="Genomic_DNA"/>
</dbReference>
<keyword evidence="6 7" id="KW-0378">Hydrolase</keyword>
<dbReference type="SUPFAM" id="SSF64167">
    <property type="entry name" value="SurE-like"/>
    <property type="match status" value="1"/>
</dbReference>
<protein>
    <recommendedName>
        <fullName evidence="7">5'-nucleotidase SurE</fullName>
        <ecNumber evidence="7">3.1.3.5</ecNumber>
    </recommendedName>
    <alternativeName>
        <fullName evidence="7">Nucleoside 5'-monophosphate phosphohydrolase</fullName>
    </alternativeName>
</protein>
<feature type="domain" description="Survival protein SurE-like phosphatase/nucleotidase" evidence="8">
    <location>
        <begin position="9"/>
        <end position="189"/>
    </location>
</feature>
<proteinExistence type="inferred from homology"/>
<evidence type="ECO:0000313" key="9">
    <source>
        <dbReference type="EMBL" id="SHH39332.1"/>
    </source>
</evidence>
<dbReference type="GO" id="GO:0046872">
    <property type="term" value="F:metal ion binding"/>
    <property type="evidence" value="ECO:0007669"/>
    <property type="project" value="UniProtKB-UniRule"/>
</dbReference>
<organism evidence="9 10">
    <name type="scientific">Bradyrhizobium erythrophlei</name>
    <dbReference type="NCBI Taxonomy" id="1437360"/>
    <lineage>
        <taxon>Bacteria</taxon>
        <taxon>Pseudomonadati</taxon>
        <taxon>Pseudomonadota</taxon>
        <taxon>Alphaproteobacteria</taxon>
        <taxon>Hyphomicrobiales</taxon>
        <taxon>Nitrobacteraceae</taxon>
        <taxon>Bradyrhizobium</taxon>
    </lineage>
</organism>
<name>A0A1M5SL98_9BRAD</name>
<comment type="function">
    <text evidence="7">Nucleotidase that shows phosphatase activity on nucleoside 5'-monophosphates.</text>
</comment>
<dbReference type="PANTHER" id="PTHR30457">
    <property type="entry name" value="5'-NUCLEOTIDASE SURE"/>
    <property type="match status" value="1"/>
</dbReference>
<dbReference type="InterPro" id="IPR036523">
    <property type="entry name" value="SurE-like_sf"/>
</dbReference>
<reference evidence="9 10" key="1">
    <citation type="submission" date="2016-11" db="EMBL/GenBank/DDBJ databases">
        <authorList>
            <person name="Jaros S."/>
            <person name="Januszkiewicz K."/>
            <person name="Wedrychowicz H."/>
        </authorList>
    </citation>
    <scope>NUCLEOTIDE SEQUENCE [LARGE SCALE GENOMIC DNA]</scope>
    <source>
        <strain evidence="9 10">GAS242</strain>
    </source>
</reference>
<dbReference type="AlphaFoldDB" id="A0A1M5SL98"/>
<dbReference type="GO" id="GO:0008253">
    <property type="term" value="F:5'-nucleotidase activity"/>
    <property type="evidence" value="ECO:0007669"/>
    <property type="project" value="UniProtKB-UniRule"/>
</dbReference>
<accession>A0A1M5SL98</accession>
<comment type="catalytic activity">
    <reaction evidence="1 7">
        <text>a ribonucleoside 5'-phosphate + H2O = a ribonucleoside + phosphate</text>
        <dbReference type="Rhea" id="RHEA:12484"/>
        <dbReference type="ChEBI" id="CHEBI:15377"/>
        <dbReference type="ChEBI" id="CHEBI:18254"/>
        <dbReference type="ChEBI" id="CHEBI:43474"/>
        <dbReference type="ChEBI" id="CHEBI:58043"/>
        <dbReference type="EC" id="3.1.3.5"/>
    </reaction>
</comment>
<dbReference type="PANTHER" id="PTHR30457:SF12">
    <property type="entry name" value="5'_3'-NUCLEOTIDASE SURE"/>
    <property type="match status" value="1"/>
</dbReference>
<dbReference type="GO" id="GO:0004309">
    <property type="term" value="F:exopolyphosphatase activity"/>
    <property type="evidence" value="ECO:0007669"/>
    <property type="project" value="TreeGrafter"/>
</dbReference>
<gene>
    <name evidence="7" type="primary">surE</name>
    <name evidence="9" type="ORF">SAMN05444169_7214</name>
</gene>
<dbReference type="InterPro" id="IPR030048">
    <property type="entry name" value="SurE"/>
</dbReference>
<dbReference type="RefSeq" id="WP_079570315.1">
    <property type="nucleotide sequence ID" value="NZ_LT670818.1"/>
</dbReference>
<comment type="subcellular location">
    <subcellularLocation>
        <location evidence="7">Cytoplasm</location>
    </subcellularLocation>
</comment>
<feature type="binding site" evidence="7">
    <location>
        <position position="14"/>
    </location>
    <ligand>
        <name>a divalent metal cation</name>
        <dbReference type="ChEBI" id="CHEBI:60240"/>
    </ligand>
</feature>
<feature type="binding site" evidence="7">
    <location>
        <position position="15"/>
    </location>
    <ligand>
        <name>a divalent metal cation</name>
        <dbReference type="ChEBI" id="CHEBI:60240"/>
    </ligand>
</feature>
<keyword evidence="4 7" id="KW-0479">Metal-binding</keyword>
<evidence type="ECO:0000313" key="10">
    <source>
        <dbReference type="Proteomes" id="UP000190675"/>
    </source>
</evidence>
<evidence type="ECO:0000259" key="8">
    <source>
        <dbReference type="Pfam" id="PF01975"/>
    </source>
</evidence>